<dbReference type="Pfam" id="PF13567">
    <property type="entry name" value="DUF4131"/>
    <property type="match status" value="1"/>
</dbReference>
<name>A0A2U8QTC5_9FLAO</name>
<evidence type="ECO:0000256" key="3">
    <source>
        <dbReference type="ARBA" id="ARBA00022692"/>
    </source>
</evidence>
<feature type="transmembrane region" description="Helical" evidence="6">
    <location>
        <begin position="29"/>
        <end position="48"/>
    </location>
</feature>
<dbReference type="InterPro" id="IPR025405">
    <property type="entry name" value="DUF4131"/>
</dbReference>
<dbReference type="OrthoDB" id="9761531at2"/>
<comment type="subcellular location">
    <subcellularLocation>
        <location evidence="1">Cell membrane</location>
        <topology evidence="1">Multi-pass membrane protein</topology>
    </subcellularLocation>
</comment>
<protein>
    <recommendedName>
        <fullName evidence="11">Competence protein ComEC</fullName>
    </recommendedName>
</protein>
<keyword evidence="4 6" id="KW-1133">Transmembrane helix</keyword>
<keyword evidence="10" id="KW-1185">Reference proteome</keyword>
<feature type="transmembrane region" description="Helical" evidence="6">
    <location>
        <begin position="382"/>
        <end position="406"/>
    </location>
</feature>
<evidence type="ECO:0000259" key="7">
    <source>
        <dbReference type="Pfam" id="PF03772"/>
    </source>
</evidence>
<keyword evidence="5 6" id="KW-0472">Membrane</keyword>
<sequence>MKFFPYPLIVYTLGIALGIALHHFLRFSYLFISIVVVLTLCLWLYAFLQTKRQLIPSVLFGVNSLILSLLLGSILHTVHIENQYRDHYTHYKENTTQLISGKIISELKTSEKQSKYLIEITSIEEQATFGKALLYIPKELTKHFIPDDKIVFRSQFSPLLQNLNPYQFNYADYLRNKQIYQVIFLKKQAILYIGNDKGFRFYLYRIKRKLLSVFESYNWEKQTTAIIEALILGERFLLDDTITQNYQDAGVMHILAISGLHIGILYLILLFLTNPLKRLTYGLFIQLFIILSLLWGFALLTGFSPSVSRAVTVFSLIALGKILNKTNAVYNLIAASALLLLLFNPNSLFDIGFQLSYAAVLSIVLFNPFFKYFRFSSNKSIIYFIDIILVSISAQIGVLPLSILYFNQFPILFLPANIVAIPLVTLVLILSLSLLICHFMIPALSKFIADLIEFFVHYLNLFIDRLAHWHDLTIRNIAYTPLLCFLSYTFIFSFLFWLYNKNFKNFRWVLYSLLFVQLGYIGTFVYQNNKKELILFHSSHSVLAQRVTPKQTVFFTNNPEENHKIIMDYKKGTFTDDISIKPLSNTFFIRKKRCLIIDSSGIYNISLKPDIVILTQNPKINLERLIKDIDPQKIIADGSNNFYFIKIWKSTCRKEKIPFHATAEKGFYKF</sequence>
<reference evidence="9 10" key="1">
    <citation type="submission" date="2018-05" db="EMBL/GenBank/DDBJ databases">
        <title>Flavobacterium sp. MEBiC07310.</title>
        <authorList>
            <person name="Baek K."/>
        </authorList>
    </citation>
    <scope>NUCLEOTIDE SEQUENCE [LARGE SCALE GENOMIC DNA]</scope>
    <source>
        <strain evidence="9 10">MEBiC07310</strain>
    </source>
</reference>
<feature type="domain" description="DUF4131" evidence="8">
    <location>
        <begin position="26"/>
        <end position="188"/>
    </location>
</feature>
<feature type="transmembrane region" description="Helical" evidence="6">
    <location>
        <begin position="251"/>
        <end position="272"/>
    </location>
</feature>
<evidence type="ECO:0000256" key="6">
    <source>
        <dbReference type="SAM" id="Phobius"/>
    </source>
</evidence>
<feature type="transmembrane region" description="Helical" evidence="6">
    <location>
        <begin position="351"/>
        <end position="370"/>
    </location>
</feature>
<dbReference type="Proteomes" id="UP000245429">
    <property type="component" value="Chromosome"/>
</dbReference>
<keyword evidence="3 6" id="KW-0812">Transmembrane</keyword>
<dbReference type="PANTHER" id="PTHR30619:SF1">
    <property type="entry name" value="RECOMBINATION PROTEIN 2"/>
    <property type="match status" value="1"/>
</dbReference>
<organism evidence="9 10">
    <name type="scientific">Flavobacterium sediminis</name>
    <dbReference type="NCBI Taxonomy" id="2201181"/>
    <lineage>
        <taxon>Bacteria</taxon>
        <taxon>Pseudomonadati</taxon>
        <taxon>Bacteroidota</taxon>
        <taxon>Flavobacteriia</taxon>
        <taxon>Flavobacteriales</taxon>
        <taxon>Flavobacteriaceae</taxon>
        <taxon>Flavobacterium</taxon>
    </lineage>
</organism>
<evidence type="ECO:0000256" key="5">
    <source>
        <dbReference type="ARBA" id="ARBA00023136"/>
    </source>
</evidence>
<feature type="transmembrane region" description="Helical" evidence="6">
    <location>
        <begin position="479"/>
        <end position="499"/>
    </location>
</feature>
<dbReference type="Pfam" id="PF03772">
    <property type="entry name" value="Competence"/>
    <property type="match status" value="1"/>
</dbReference>
<feature type="transmembrane region" description="Helical" evidence="6">
    <location>
        <begin position="54"/>
        <end position="75"/>
    </location>
</feature>
<proteinExistence type="predicted"/>
<evidence type="ECO:0000313" key="10">
    <source>
        <dbReference type="Proteomes" id="UP000245429"/>
    </source>
</evidence>
<evidence type="ECO:0000256" key="2">
    <source>
        <dbReference type="ARBA" id="ARBA00022475"/>
    </source>
</evidence>
<dbReference type="KEGG" id="fse:DI487_05620"/>
<feature type="transmembrane region" description="Helical" evidence="6">
    <location>
        <begin position="508"/>
        <end position="526"/>
    </location>
</feature>
<feature type="transmembrane region" description="Helical" evidence="6">
    <location>
        <begin position="447"/>
        <end position="467"/>
    </location>
</feature>
<feature type="transmembrane region" description="Helical" evidence="6">
    <location>
        <begin position="412"/>
        <end position="435"/>
    </location>
</feature>
<evidence type="ECO:0000256" key="1">
    <source>
        <dbReference type="ARBA" id="ARBA00004651"/>
    </source>
</evidence>
<dbReference type="GO" id="GO:0005886">
    <property type="term" value="C:plasma membrane"/>
    <property type="evidence" value="ECO:0007669"/>
    <property type="project" value="UniProtKB-SubCell"/>
</dbReference>
<dbReference type="InterPro" id="IPR052159">
    <property type="entry name" value="Competence_DNA_uptake"/>
</dbReference>
<evidence type="ECO:0008006" key="11">
    <source>
        <dbReference type="Google" id="ProtNLM"/>
    </source>
</evidence>
<evidence type="ECO:0000313" key="9">
    <source>
        <dbReference type="EMBL" id="AWM13388.1"/>
    </source>
</evidence>
<feature type="transmembrane region" description="Helical" evidence="6">
    <location>
        <begin position="6"/>
        <end position="22"/>
    </location>
</feature>
<dbReference type="NCBIfam" id="TIGR00360">
    <property type="entry name" value="ComEC_N-term"/>
    <property type="match status" value="1"/>
</dbReference>
<gene>
    <name evidence="9" type="ORF">DI487_05620</name>
</gene>
<feature type="domain" description="ComEC/Rec2-related protein" evidence="7">
    <location>
        <begin position="230"/>
        <end position="498"/>
    </location>
</feature>
<keyword evidence="2" id="KW-1003">Cell membrane</keyword>
<dbReference type="InterPro" id="IPR004477">
    <property type="entry name" value="ComEC_N"/>
</dbReference>
<dbReference type="RefSeq" id="WP_109568757.1">
    <property type="nucleotide sequence ID" value="NZ_CP029463.1"/>
</dbReference>
<dbReference type="PANTHER" id="PTHR30619">
    <property type="entry name" value="DNA INTERNALIZATION/COMPETENCE PROTEIN COMEC/REC2"/>
    <property type="match status" value="1"/>
</dbReference>
<accession>A0A2U8QTC5</accession>
<dbReference type="EMBL" id="CP029463">
    <property type="protein sequence ID" value="AWM13388.1"/>
    <property type="molecule type" value="Genomic_DNA"/>
</dbReference>
<dbReference type="AlphaFoldDB" id="A0A2U8QTC5"/>
<evidence type="ECO:0000259" key="8">
    <source>
        <dbReference type="Pfam" id="PF13567"/>
    </source>
</evidence>
<feature type="transmembrane region" description="Helical" evidence="6">
    <location>
        <begin position="284"/>
        <end position="307"/>
    </location>
</feature>
<evidence type="ECO:0000256" key="4">
    <source>
        <dbReference type="ARBA" id="ARBA00022989"/>
    </source>
</evidence>